<dbReference type="EMBL" id="CP001363">
    <property type="protein sequence ID" value="ACY91306.1"/>
    <property type="molecule type" value="Genomic_DNA"/>
</dbReference>
<name>A0A0F6B9V4_SALT1</name>
<dbReference type="AlphaFoldDB" id="A0A0F6B9V4"/>
<dbReference type="HOGENOM" id="CLU_3188849_0_0_6"/>
<proteinExistence type="predicted"/>
<reference evidence="1 2" key="1">
    <citation type="journal article" date="2010" name="J. Bacteriol.">
        <title>Short-term signatures of evolutionary change in the Salmonella enterica serovar typhimurium 14028 genome.</title>
        <authorList>
            <person name="Jarvik T."/>
            <person name="Smillie C."/>
            <person name="Groisman E.A."/>
            <person name="Ochman H."/>
        </authorList>
    </citation>
    <scope>NUCLEOTIDE SEQUENCE [LARGE SCALE GENOMIC DNA]</scope>
    <source>
        <strain evidence="2">14028s / SGSC 2262</strain>
    </source>
</reference>
<dbReference type="KEGG" id="seo:STM14_4950"/>
<gene>
    <name evidence="1" type="ordered locus">STM14_4950</name>
</gene>
<accession>A0A0F6B9V4</accession>
<protein>
    <submittedName>
        <fullName evidence="1">Uncharacterized protein</fullName>
    </submittedName>
</protein>
<dbReference type="Proteomes" id="UP000002695">
    <property type="component" value="Chromosome"/>
</dbReference>
<organism evidence="1 2">
    <name type="scientific">Salmonella typhimurium (strain 14028s / SGSC 2262)</name>
    <dbReference type="NCBI Taxonomy" id="588858"/>
    <lineage>
        <taxon>Bacteria</taxon>
        <taxon>Pseudomonadati</taxon>
        <taxon>Pseudomonadota</taxon>
        <taxon>Gammaproteobacteria</taxon>
        <taxon>Enterobacterales</taxon>
        <taxon>Enterobacteriaceae</taxon>
        <taxon>Salmonella</taxon>
    </lineage>
</organism>
<evidence type="ECO:0000313" key="1">
    <source>
        <dbReference type="EMBL" id="ACY91306.1"/>
    </source>
</evidence>
<sequence>MIIPCRSQTEETVTSKTDVLKRLLPDSGALRLIRTTGEKHARPDKR</sequence>
<keyword evidence="2" id="KW-1185">Reference proteome</keyword>
<evidence type="ECO:0000313" key="2">
    <source>
        <dbReference type="Proteomes" id="UP000002695"/>
    </source>
</evidence>